<dbReference type="EMBL" id="MWWQ01000014">
    <property type="protein sequence ID" value="OZG49630.1"/>
    <property type="molecule type" value="Genomic_DNA"/>
</dbReference>
<feature type="compositionally biased region" description="Low complexity" evidence="1">
    <location>
        <begin position="243"/>
        <end position="261"/>
    </location>
</feature>
<dbReference type="PROSITE" id="PS51257">
    <property type="entry name" value="PROKAR_LIPOPROTEIN"/>
    <property type="match status" value="1"/>
</dbReference>
<reference evidence="3 4" key="1">
    <citation type="journal article" date="2017" name="BMC Genomics">
        <title>Comparative genomic and phylogenomic analyses of the Bifidobacteriaceae family.</title>
        <authorList>
            <person name="Lugli G.A."/>
            <person name="Milani C."/>
            <person name="Turroni F."/>
            <person name="Duranti S."/>
            <person name="Mancabelli L."/>
            <person name="Mangifesta M."/>
            <person name="Ferrario C."/>
            <person name="Modesto M."/>
            <person name="Mattarelli P."/>
            <person name="Jiri K."/>
            <person name="van Sinderen D."/>
            <person name="Ventura M."/>
        </authorList>
    </citation>
    <scope>NUCLEOTIDE SEQUENCE [LARGE SCALE GENOMIC DNA]</scope>
    <source>
        <strain evidence="3 4">DSM 24744</strain>
    </source>
</reference>
<organism evidence="3 4">
    <name type="scientific">Pseudoscardovia suis</name>
    <dbReference type="NCBI Taxonomy" id="987063"/>
    <lineage>
        <taxon>Bacteria</taxon>
        <taxon>Bacillati</taxon>
        <taxon>Actinomycetota</taxon>
        <taxon>Actinomycetes</taxon>
        <taxon>Bifidobacteriales</taxon>
        <taxon>Bifidobacteriaceae</taxon>
        <taxon>Pseudoscardovia</taxon>
    </lineage>
</organism>
<dbReference type="AlphaFoldDB" id="A0A261ERZ0"/>
<feature type="compositionally biased region" description="Low complexity" evidence="1">
    <location>
        <begin position="478"/>
        <end position="489"/>
    </location>
</feature>
<proteinExistence type="predicted"/>
<feature type="region of interest" description="Disordered" evidence="1">
    <location>
        <begin position="561"/>
        <end position="587"/>
    </location>
</feature>
<name>A0A261ERZ0_9BIFI</name>
<feature type="compositionally biased region" description="Polar residues" evidence="1">
    <location>
        <begin position="231"/>
        <end position="242"/>
    </location>
</feature>
<feature type="region of interest" description="Disordered" evidence="1">
    <location>
        <begin position="463"/>
        <end position="504"/>
    </location>
</feature>
<feature type="compositionally biased region" description="Low complexity" evidence="1">
    <location>
        <begin position="196"/>
        <end position="230"/>
    </location>
</feature>
<feature type="region of interest" description="Disordered" evidence="1">
    <location>
        <begin position="190"/>
        <end position="261"/>
    </location>
</feature>
<keyword evidence="4" id="KW-1185">Reference proteome</keyword>
<evidence type="ECO:0008006" key="5">
    <source>
        <dbReference type="Google" id="ProtNLM"/>
    </source>
</evidence>
<keyword evidence="2" id="KW-0732">Signal</keyword>
<dbReference type="Gene3D" id="3.40.50.2300">
    <property type="match status" value="1"/>
</dbReference>
<dbReference type="InterPro" id="IPR028082">
    <property type="entry name" value="Peripla_BP_I"/>
</dbReference>
<accession>A0A261ERZ0</accession>
<evidence type="ECO:0000313" key="4">
    <source>
        <dbReference type="Proteomes" id="UP000216454"/>
    </source>
</evidence>
<evidence type="ECO:0000256" key="1">
    <source>
        <dbReference type="SAM" id="MobiDB-lite"/>
    </source>
</evidence>
<feature type="compositionally biased region" description="Low complexity" evidence="1">
    <location>
        <begin position="572"/>
        <end position="587"/>
    </location>
</feature>
<feature type="region of interest" description="Disordered" evidence="1">
    <location>
        <begin position="129"/>
        <end position="160"/>
    </location>
</feature>
<dbReference type="SUPFAM" id="SSF53822">
    <property type="entry name" value="Periplasmic binding protein-like I"/>
    <property type="match status" value="1"/>
</dbReference>
<evidence type="ECO:0000256" key="2">
    <source>
        <dbReference type="SAM" id="SignalP"/>
    </source>
</evidence>
<gene>
    <name evidence="3" type="ORF">PSSU_1454</name>
</gene>
<comment type="caution">
    <text evidence="3">The sequence shown here is derived from an EMBL/GenBank/DDBJ whole genome shotgun (WGS) entry which is preliminary data.</text>
</comment>
<protein>
    <recommendedName>
        <fullName evidence="5">Periplasmic binding protein domain-containing protein</fullName>
    </recommendedName>
</protein>
<feature type="signal peptide" evidence="2">
    <location>
        <begin position="1"/>
        <end position="31"/>
    </location>
</feature>
<evidence type="ECO:0000313" key="3">
    <source>
        <dbReference type="EMBL" id="OZG49630.1"/>
    </source>
</evidence>
<sequence>MKFPRSMTQFSHMLPRLFRCAIAAFTVVAVAACSAPASTTSPSASSSSAQANASSGHVAVFFPSDGFTLSQSTPQNTWKQLAADTKSQLESAGFDDSDITVHSAGSTSDQATQVLDFLTDLGIEEYGAGATESSESPTPSDSSTSSDASSSPSDTSSTATAKASTIIIALATGQTADSKLYSDYVISDNTTSDGNSAGASSATDPSDSGSSADSSSSGSSSAGFSSAATDESQSSAGSTASETSKAPAASGTSSSSSSTDSADANAVYSLAHMLGAAQEAGVTVINLGSPIEGFTANVQGELSSPWLIGRLQALGIVNKLHLASTVENQPQAVEVLIPYNDESFAQQAFEGVWEILGPFFRSGRVYSPSGKLGANSTADSWKSVAYAATSDDDTQKELESRLDASGRAVSHMEIDAVLCLNDSAASGAIAALKSMGYTGTSATINPDVSISGLVDNLRGGKDITKQQVPAPSHTPSETSTDSSAATDSAQLAEEQNTLRDTRDSTSWPLITGYGTYKSQLGSIVSGEQWFTGLEDRQGYAQDLARIASGIEQGTSLHDLTSQVNSLSEDDSSASNASSDSSSANASSAPAQTFVLQRTLLAITADNIKSSLIDRGYVSAADAGL</sequence>
<dbReference type="Proteomes" id="UP000216454">
    <property type="component" value="Unassembled WGS sequence"/>
</dbReference>
<feature type="chain" id="PRO_5038972975" description="Periplasmic binding protein domain-containing protein" evidence="2">
    <location>
        <begin position="32"/>
        <end position="624"/>
    </location>
</feature>
<feature type="compositionally biased region" description="Polar residues" evidence="1">
    <location>
        <begin position="465"/>
        <end position="477"/>
    </location>
</feature>
<feature type="compositionally biased region" description="Low complexity" evidence="1">
    <location>
        <begin position="130"/>
        <end position="160"/>
    </location>
</feature>